<feature type="transmembrane region" description="Helical" evidence="2">
    <location>
        <begin position="880"/>
        <end position="910"/>
    </location>
</feature>
<evidence type="ECO:0000313" key="5">
    <source>
        <dbReference type="Proteomes" id="UP000192257"/>
    </source>
</evidence>
<keyword evidence="2" id="KW-1133">Transmembrane helix</keyword>
<reference evidence="4 5" key="1">
    <citation type="submission" date="2017-03" db="EMBL/GenBank/DDBJ databases">
        <title>An alternative strategy for trypanosome survival in the mammalian bloodstream revealed through genome and transcriptome analysis of the ubiquitous bovine parasite Trypanosoma (Megatrypanum) theileri.</title>
        <authorList>
            <person name="Kelly S."/>
            <person name="Ivens A."/>
            <person name="Mott A."/>
            <person name="O'Neill E."/>
            <person name="Emms D."/>
            <person name="Macleod O."/>
            <person name="Voorheis P."/>
            <person name="Matthews J."/>
            <person name="Matthews K."/>
            <person name="Carrington M."/>
        </authorList>
    </citation>
    <scope>NUCLEOTIDE SEQUENCE [LARGE SCALE GENOMIC DNA]</scope>
    <source>
        <strain evidence="4">Edinburgh</strain>
    </source>
</reference>
<keyword evidence="2" id="KW-0812">Transmembrane</keyword>
<dbReference type="VEuPathDB" id="TriTrypDB:TM35_000016170"/>
<dbReference type="RefSeq" id="XP_028887806.1">
    <property type="nucleotide sequence ID" value="XM_029021298.1"/>
</dbReference>
<keyword evidence="2" id="KW-0472">Membrane</keyword>
<keyword evidence="5" id="KW-1185">Reference proteome</keyword>
<evidence type="ECO:0000313" key="4">
    <source>
        <dbReference type="EMBL" id="ORC93740.1"/>
    </source>
</evidence>
<feature type="region of interest" description="Disordered" evidence="1">
    <location>
        <begin position="917"/>
        <end position="968"/>
    </location>
</feature>
<accession>A0A1X0PBB4</accession>
<dbReference type="GeneID" id="39981078"/>
<evidence type="ECO:0000256" key="2">
    <source>
        <dbReference type="SAM" id="Phobius"/>
    </source>
</evidence>
<dbReference type="OrthoDB" id="250431at2759"/>
<dbReference type="AlphaFoldDB" id="A0A1X0PBB4"/>
<feature type="chain" id="PRO_5013162736" evidence="3">
    <location>
        <begin position="23"/>
        <end position="968"/>
    </location>
</feature>
<keyword evidence="3" id="KW-0732">Signal</keyword>
<name>A0A1X0PBB4_9TRYP</name>
<evidence type="ECO:0000256" key="3">
    <source>
        <dbReference type="SAM" id="SignalP"/>
    </source>
</evidence>
<organism evidence="4 5">
    <name type="scientific">Trypanosoma theileri</name>
    <dbReference type="NCBI Taxonomy" id="67003"/>
    <lineage>
        <taxon>Eukaryota</taxon>
        <taxon>Discoba</taxon>
        <taxon>Euglenozoa</taxon>
        <taxon>Kinetoplastea</taxon>
        <taxon>Metakinetoplastina</taxon>
        <taxon>Trypanosomatida</taxon>
        <taxon>Trypanosomatidae</taxon>
        <taxon>Trypanosoma</taxon>
    </lineage>
</organism>
<dbReference type="Proteomes" id="UP000192257">
    <property type="component" value="Unassembled WGS sequence"/>
</dbReference>
<comment type="caution">
    <text evidence="4">The sequence shown here is derived from an EMBL/GenBank/DDBJ whole genome shotgun (WGS) entry which is preliminary data.</text>
</comment>
<proteinExistence type="predicted"/>
<sequence length="968" mass="107705">MKVPYLIYVFLTLAPIATHSIAVPTDPIRPMLDSIELAESALAPFIAFTGGKLYASQDGNNSTSVCLHRGERTLPMVFPVTLTDLDRLHNLLSMPHGEKSAELDMIEGCYLRREGKDMPCVASLQSLPEDCSMNITDSTNYWNYRRMMTVMSPDSVNLLNGSADLIVENILQVQNLRERLRYSILRTREAAKAGIQLWQIVSQGWNKSNNIQAHQLFVEAVSARGASIVRDSYEDVMDKWNVVKQWVKTSVGEIDIKVPTYTTINGTLLGSQVYCNPSIFLDDWLNFFDEVMYGYHVIFGFEREVESFYSGFKMFYNSTGRNVNNLNHLPCITASFAIQMMILEDFPVRLAYWDMVNETGSKNAPWPLERFAKLGDSGKRVSLNRNYLLNYLHMSLAFLTEQPHVGKIFDGNVPLATCVRRAILRTPGTNGEPVPSSIYECISLFHNTSCNDKQPIGVPNITQSVLGLEKDDEKVTVHSCPWGFIHPSGNAWNSEEDCVMCPPGSFDDGDGGCSCGVDFYPSADGCMAKLEMYTPSPLWEWRVDPANVLTPNMEENNPMPFLNVMPPNTATTTTSSSSSLDRVTLRIHCSEGLSQFEVSMPGVNGSYISGNPKLIPLQRDITIVSATTISIRLVSSVAFGSEQCDFSVSVQNPMYRTSPPLRAGTAIILPTVAGIQVYPLDLSSDLSFPNSVETILSCDNFPRKRSAVVNLGICSMKDGNLAVVVNTQNYTHFTRKSFHIIKQAVWAEKKRATELGNMMSKIGDRIQLAVRITILENNTTPSQKRVINNQFPILNDIYKFIVLPGTPEYVTVEFQIVDRCATRSGTQDPSCANAKLLFAQGAVTTRLFKLPTNTNTTETSEYSEGTGEDENHLNTPTTPWWRVLLIVIGVLDTLLFITAGVLLVIYLVYFRSADRSNSVKSDSECPFDSVSPSTDSAVREEDDDGMGINESSHEPTVFMESVETSRPY</sequence>
<gene>
    <name evidence="4" type="ORF">TM35_000016170</name>
</gene>
<feature type="signal peptide" evidence="3">
    <location>
        <begin position="1"/>
        <end position="22"/>
    </location>
</feature>
<evidence type="ECO:0000256" key="1">
    <source>
        <dbReference type="SAM" id="MobiDB-lite"/>
    </source>
</evidence>
<protein>
    <submittedName>
        <fullName evidence="4">Uncharacterized protein</fullName>
    </submittedName>
</protein>
<dbReference type="EMBL" id="NBCO01000001">
    <property type="protein sequence ID" value="ORC93740.1"/>
    <property type="molecule type" value="Genomic_DNA"/>
</dbReference>